<dbReference type="InterPro" id="IPR003615">
    <property type="entry name" value="HNH_nuc"/>
</dbReference>
<dbReference type="SMART" id="SM00507">
    <property type="entry name" value="HNHc"/>
    <property type="match status" value="1"/>
</dbReference>
<sequence length="361" mass="41843">MEIKQTETTILNYGILSSISWNSNGWAGHPSKEDLKTSKYDYVKDHGHMHESLNFGHDKFPVEDDGYYIGYTPMFNRPPDINNSKNVQIVFFTSSDYKNSNRKTIIGFYGFPIFGEWFTRNSKHELYNKYDSGNIKAFPEDIIYFQNPVVINNDIVQTHNLLPKGKKISQQGFNYLNSDNVFNIIKLALSLNQRNTKLRYFVDKFPLLEMLTKEEFDLQDFISIIADTTADSIKDIEKLEKKMKGQQPEIRQRISNFIERGAISKKVKKINDYRCSVCEALGTLTNSFIKQNDEIYIETHHVEPVSKLKMGVLSLTNLMTVCANHHRQLHYGKVELIENSVKHFVFIIDGKKIIIDKLCIT</sequence>
<accession>A0AAD0YDD7</accession>
<dbReference type="EMBL" id="CP033915">
    <property type="protein sequence ID" value="AZA86875.1"/>
    <property type="molecule type" value="Genomic_DNA"/>
</dbReference>
<dbReference type="Gene3D" id="1.10.30.50">
    <property type="match status" value="1"/>
</dbReference>
<evidence type="ECO:0000259" key="1">
    <source>
        <dbReference type="SMART" id="SM00507"/>
    </source>
</evidence>
<name>A0AAD0YDD7_9FLAO</name>
<dbReference type="CDD" id="cd00085">
    <property type="entry name" value="HNHc"/>
    <property type="match status" value="1"/>
</dbReference>
<feature type="domain" description="HNH nuclease" evidence="1">
    <location>
        <begin position="263"/>
        <end position="327"/>
    </location>
</feature>
<dbReference type="RefSeq" id="WP_123854302.1">
    <property type="nucleotide sequence ID" value="NZ_CP033915.1"/>
</dbReference>
<dbReference type="AlphaFoldDB" id="A0AAD0YDD7"/>
<gene>
    <name evidence="2" type="ORF">EG349_08780</name>
</gene>
<proteinExistence type="predicted"/>
<reference evidence="2 3" key="1">
    <citation type="submission" date="2018-11" db="EMBL/GenBank/DDBJ databases">
        <title>Proposal to divide the Flavobacteriaceae and reorganize its genera based on Amino Acid Identity values calculated from whole genome sequences.</title>
        <authorList>
            <person name="Nicholson A.C."/>
            <person name="Gulvik C.A."/>
            <person name="Whitney A.M."/>
            <person name="Humrighouse B.W."/>
            <person name="Bell M."/>
            <person name="Holmes B."/>
            <person name="Steigerwalt A.G."/>
            <person name="Villarma A."/>
            <person name="Sheth M."/>
            <person name="Batra D."/>
            <person name="Pryor J."/>
            <person name="Bernardet J.-F."/>
            <person name="Hugo C."/>
            <person name="Kampfer P."/>
            <person name="Newman J."/>
            <person name="McQuiston J.R."/>
        </authorList>
    </citation>
    <scope>NUCLEOTIDE SEQUENCE [LARGE SCALE GENOMIC DNA]</scope>
    <source>
        <strain evidence="2 3">G0207</strain>
    </source>
</reference>
<dbReference type="Proteomes" id="UP000274073">
    <property type="component" value="Chromosome"/>
</dbReference>
<protein>
    <recommendedName>
        <fullName evidence="1">HNH nuclease domain-containing protein</fullName>
    </recommendedName>
</protein>
<evidence type="ECO:0000313" key="3">
    <source>
        <dbReference type="Proteomes" id="UP000274073"/>
    </source>
</evidence>
<organism evidence="2 3">
    <name type="scientific">Chryseobacterium shandongense</name>
    <dbReference type="NCBI Taxonomy" id="1493872"/>
    <lineage>
        <taxon>Bacteria</taxon>
        <taxon>Pseudomonadati</taxon>
        <taxon>Bacteroidota</taxon>
        <taxon>Flavobacteriia</taxon>
        <taxon>Flavobacteriales</taxon>
        <taxon>Weeksellaceae</taxon>
        <taxon>Chryseobacterium group</taxon>
        <taxon>Chryseobacterium</taxon>
    </lineage>
</organism>
<evidence type="ECO:0000313" key="2">
    <source>
        <dbReference type="EMBL" id="AZA86875.1"/>
    </source>
</evidence>